<organism evidence="2 3">
    <name type="scientific">Afipia massiliensis</name>
    <dbReference type="NCBI Taxonomy" id="211460"/>
    <lineage>
        <taxon>Bacteria</taxon>
        <taxon>Pseudomonadati</taxon>
        <taxon>Pseudomonadota</taxon>
        <taxon>Alphaproteobacteria</taxon>
        <taxon>Hyphomicrobiales</taxon>
        <taxon>Nitrobacteraceae</taxon>
        <taxon>Afipia</taxon>
    </lineage>
</organism>
<dbReference type="GO" id="GO:0110154">
    <property type="term" value="P:RNA decapping"/>
    <property type="evidence" value="ECO:0007669"/>
    <property type="project" value="TreeGrafter"/>
</dbReference>
<dbReference type="SUPFAM" id="SSF56300">
    <property type="entry name" value="Metallo-dependent phosphatases"/>
    <property type="match status" value="1"/>
</dbReference>
<dbReference type="Proteomes" id="UP000034832">
    <property type="component" value="Unassembled WGS sequence"/>
</dbReference>
<reference evidence="2" key="1">
    <citation type="submission" date="2019-04" db="EMBL/GenBank/DDBJ databases">
        <title>Whole genome sequencing of cave bacteria.</title>
        <authorList>
            <person name="Gan H.M."/>
            <person name="Barton H."/>
            <person name="Savka M.A."/>
        </authorList>
    </citation>
    <scope>NUCLEOTIDE SEQUENCE [LARGE SCALE GENOMIC DNA]</scope>
    <source>
        <strain evidence="2">LC387</strain>
    </source>
</reference>
<accession>A0A4U6BNB7</accession>
<dbReference type="GO" id="GO:0005737">
    <property type="term" value="C:cytoplasm"/>
    <property type="evidence" value="ECO:0007669"/>
    <property type="project" value="TreeGrafter"/>
</dbReference>
<name>A0A4U6BNB7_9BRAD</name>
<dbReference type="STRING" id="211460.YH63_15925"/>
<dbReference type="Gene3D" id="3.60.21.10">
    <property type="match status" value="1"/>
</dbReference>
<dbReference type="InterPro" id="IPR004843">
    <property type="entry name" value="Calcineurin-like_PHP"/>
</dbReference>
<sequence>MRSRTAHHDSRAIDAAVPPNTRVYAVGDIHGRSDLLAETIARIDDDARRRPVEHVVEVYLGDYIDRGPDSSGVLDLLAVRLVRRHAICLRGNHEAILERFLRQDADALYHWSKLGGLQTLASYGVVPRSRSGFETPSAIRRSLMELFPREHELFLQCLRNSFVCGDFLFVHAGIKPGVPMNLQDPEDLYWIRDEFLNSEINHGKVIVHGHTPVDHPDIRQNRINIDTGAWRTGVLTCIAIEGASVLVL</sequence>
<evidence type="ECO:0000313" key="3">
    <source>
        <dbReference type="Proteomes" id="UP000034832"/>
    </source>
</evidence>
<dbReference type="InterPro" id="IPR050126">
    <property type="entry name" value="Ap4A_hydrolase"/>
</dbReference>
<proteinExistence type="predicted"/>
<dbReference type="AlphaFoldDB" id="A0A4U6BNB7"/>
<feature type="domain" description="Calcineurin-like phosphoesterase" evidence="1">
    <location>
        <begin position="22"/>
        <end position="214"/>
    </location>
</feature>
<dbReference type="OrthoDB" id="9807890at2"/>
<dbReference type="PANTHER" id="PTHR42850:SF4">
    <property type="entry name" value="ZINC-DEPENDENT ENDOPOLYPHOSPHATASE"/>
    <property type="match status" value="1"/>
</dbReference>
<keyword evidence="3" id="KW-1185">Reference proteome</keyword>
<evidence type="ECO:0000313" key="2">
    <source>
        <dbReference type="EMBL" id="TKT70458.1"/>
    </source>
</evidence>
<dbReference type="Pfam" id="PF00149">
    <property type="entry name" value="Metallophos"/>
    <property type="match status" value="1"/>
</dbReference>
<protein>
    <submittedName>
        <fullName evidence="2">Serine/threonine protein phosphatase</fullName>
    </submittedName>
</protein>
<dbReference type="InterPro" id="IPR029052">
    <property type="entry name" value="Metallo-depent_PP-like"/>
</dbReference>
<gene>
    <name evidence="2" type="ORF">YH63_002960</name>
</gene>
<dbReference type="EMBL" id="LBIA02000001">
    <property type="protein sequence ID" value="TKT70458.1"/>
    <property type="molecule type" value="Genomic_DNA"/>
</dbReference>
<comment type="caution">
    <text evidence="2">The sequence shown here is derived from an EMBL/GenBank/DDBJ whole genome shotgun (WGS) entry which is preliminary data.</text>
</comment>
<dbReference type="GO" id="GO:0008803">
    <property type="term" value="F:bis(5'-nucleosyl)-tetraphosphatase (symmetrical) activity"/>
    <property type="evidence" value="ECO:0007669"/>
    <property type="project" value="TreeGrafter"/>
</dbReference>
<dbReference type="CDD" id="cd00144">
    <property type="entry name" value="MPP_PPP_family"/>
    <property type="match status" value="1"/>
</dbReference>
<dbReference type="GO" id="GO:0016791">
    <property type="term" value="F:phosphatase activity"/>
    <property type="evidence" value="ECO:0007669"/>
    <property type="project" value="TreeGrafter"/>
</dbReference>
<evidence type="ECO:0000259" key="1">
    <source>
        <dbReference type="Pfam" id="PF00149"/>
    </source>
</evidence>
<dbReference type="PANTHER" id="PTHR42850">
    <property type="entry name" value="METALLOPHOSPHOESTERASE"/>
    <property type="match status" value="1"/>
</dbReference>